<dbReference type="EC" id="4.2.3.-" evidence="6"/>
<gene>
    <name evidence="7" type="ORF">D9619_004382</name>
</gene>
<dbReference type="Pfam" id="PF19086">
    <property type="entry name" value="Terpene_syn_C_2"/>
    <property type="match status" value="1"/>
</dbReference>
<evidence type="ECO:0000256" key="2">
    <source>
        <dbReference type="ARBA" id="ARBA00006333"/>
    </source>
</evidence>
<keyword evidence="8" id="KW-1185">Reference proteome</keyword>
<dbReference type="PANTHER" id="PTHR35201">
    <property type="entry name" value="TERPENE SYNTHASE"/>
    <property type="match status" value="1"/>
</dbReference>
<keyword evidence="5 6" id="KW-0456">Lyase</keyword>
<dbReference type="GO" id="GO:0008299">
    <property type="term" value="P:isoprenoid biosynthetic process"/>
    <property type="evidence" value="ECO:0007669"/>
    <property type="project" value="UniProtKB-ARBA"/>
</dbReference>
<evidence type="ECO:0000256" key="3">
    <source>
        <dbReference type="ARBA" id="ARBA00022723"/>
    </source>
</evidence>
<comment type="similarity">
    <text evidence="2 6">Belongs to the terpene synthase family.</text>
</comment>
<accession>A0A8H5BRF4</accession>
<name>A0A8H5BRF4_9AGAR</name>
<comment type="caution">
    <text evidence="7">The sequence shown here is derived from an EMBL/GenBank/DDBJ whole genome shotgun (WGS) entry which is preliminary data.</text>
</comment>
<organism evidence="7 8">
    <name type="scientific">Psilocybe cf. subviscida</name>
    <dbReference type="NCBI Taxonomy" id="2480587"/>
    <lineage>
        <taxon>Eukaryota</taxon>
        <taxon>Fungi</taxon>
        <taxon>Dikarya</taxon>
        <taxon>Basidiomycota</taxon>
        <taxon>Agaricomycotina</taxon>
        <taxon>Agaricomycetes</taxon>
        <taxon>Agaricomycetidae</taxon>
        <taxon>Agaricales</taxon>
        <taxon>Agaricineae</taxon>
        <taxon>Strophariaceae</taxon>
        <taxon>Psilocybe</taxon>
    </lineage>
</organism>
<dbReference type="InterPro" id="IPR008949">
    <property type="entry name" value="Isoprenoid_synthase_dom_sf"/>
</dbReference>
<evidence type="ECO:0000256" key="6">
    <source>
        <dbReference type="RuleBase" id="RU366034"/>
    </source>
</evidence>
<dbReference type="OrthoDB" id="2861623at2759"/>
<comment type="cofactor">
    <cofactor evidence="1 6">
        <name>Mg(2+)</name>
        <dbReference type="ChEBI" id="CHEBI:18420"/>
    </cofactor>
</comment>
<keyword evidence="3 6" id="KW-0479">Metal-binding</keyword>
<dbReference type="InterPro" id="IPR034686">
    <property type="entry name" value="Terpene_cyclase-like_2"/>
</dbReference>
<dbReference type="GO" id="GO:0010333">
    <property type="term" value="F:terpene synthase activity"/>
    <property type="evidence" value="ECO:0007669"/>
    <property type="project" value="InterPro"/>
</dbReference>
<evidence type="ECO:0000256" key="1">
    <source>
        <dbReference type="ARBA" id="ARBA00001946"/>
    </source>
</evidence>
<dbReference type="SUPFAM" id="SSF48576">
    <property type="entry name" value="Terpenoid synthases"/>
    <property type="match status" value="1"/>
</dbReference>
<proteinExistence type="inferred from homology"/>
<dbReference type="Proteomes" id="UP000567179">
    <property type="component" value="Unassembled WGS sequence"/>
</dbReference>
<reference evidence="7 8" key="1">
    <citation type="journal article" date="2020" name="ISME J.">
        <title>Uncovering the hidden diversity of litter-decomposition mechanisms in mushroom-forming fungi.</title>
        <authorList>
            <person name="Floudas D."/>
            <person name="Bentzer J."/>
            <person name="Ahren D."/>
            <person name="Johansson T."/>
            <person name="Persson P."/>
            <person name="Tunlid A."/>
        </authorList>
    </citation>
    <scope>NUCLEOTIDE SEQUENCE [LARGE SCALE GENOMIC DNA]</scope>
    <source>
        <strain evidence="7 8">CBS 101986</strain>
    </source>
</reference>
<dbReference type="EMBL" id="JAACJJ010000014">
    <property type="protein sequence ID" value="KAF5327834.1"/>
    <property type="molecule type" value="Genomic_DNA"/>
</dbReference>
<dbReference type="SFLD" id="SFLDG01020">
    <property type="entry name" value="Terpene_Cyclase_Like_2"/>
    <property type="match status" value="1"/>
</dbReference>
<dbReference type="PANTHER" id="PTHR35201:SF4">
    <property type="entry name" value="BETA-PINACENE SYNTHASE-RELATED"/>
    <property type="match status" value="1"/>
</dbReference>
<dbReference type="GO" id="GO:0046872">
    <property type="term" value="F:metal ion binding"/>
    <property type="evidence" value="ECO:0007669"/>
    <property type="project" value="UniProtKB-KW"/>
</dbReference>
<dbReference type="Gene3D" id="1.10.600.10">
    <property type="entry name" value="Farnesyl Diphosphate Synthase"/>
    <property type="match status" value="1"/>
</dbReference>
<protein>
    <recommendedName>
        <fullName evidence="6">Terpene synthase</fullName>
        <ecNumber evidence="6">4.2.3.-</ecNumber>
    </recommendedName>
</protein>
<evidence type="ECO:0000313" key="8">
    <source>
        <dbReference type="Proteomes" id="UP000567179"/>
    </source>
</evidence>
<evidence type="ECO:0000256" key="4">
    <source>
        <dbReference type="ARBA" id="ARBA00022842"/>
    </source>
</evidence>
<evidence type="ECO:0000256" key="5">
    <source>
        <dbReference type="ARBA" id="ARBA00023239"/>
    </source>
</evidence>
<dbReference type="AlphaFoldDB" id="A0A8H5BRF4"/>
<keyword evidence="4 6" id="KW-0460">Magnesium</keyword>
<evidence type="ECO:0000313" key="7">
    <source>
        <dbReference type="EMBL" id="KAF5327834.1"/>
    </source>
</evidence>
<dbReference type="SFLD" id="SFLDS00005">
    <property type="entry name" value="Isoprenoid_Synthase_Type_I"/>
    <property type="match status" value="1"/>
</dbReference>
<sequence length="344" mass="39143">MPHASSPRQVRLPNLFDACPLTASTNPYYKEAAAESRAWINSYDIFSDRKRAFFVQGQNELLCSYVYPYAGYEQFRTACDFVNLLFVVDETSDEQNGVGARETGQVFVNVMKNSGWDDGSILAQITREFRDRHLRLAGPRTVQRWNRLCERYTECVATEAELRERGEYLNLKTFIPLRRNNSAILLCFSIVEYILGIDLEDEVYEDPNFSAAYWAACDHVCWANDLYSYDLEQSRGQTGNNVVAILAKENKLTLQQSADFVGAKCDEFMSTYLNAKANLLPALGPDAARFIEAIGCWTIGNIAWSFESPRYFGSRLQQVKETGIVILRPREIPEDHSSESSDED</sequence>